<proteinExistence type="predicted"/>
<feature type="compositionally biased region" description="Basic and acidic residues" evidence="1">
    <location>
        <begin position="254"/>
        <end position="265"/>
    </location>
</feature>
<feature type="transmembrane region" description="Helical" evidence="2">
    <location>
        <begin position="28"/>
        <end position="47"/>
    </location>
</feature>
<evidence type="ECO:0000313" key="3">
    <source>
        <dbReference type="EMBL" id="PWW07097.1"/>
    </source>
</evidence>
<dbReference type="AlphaFoldDB" id="A0A317PWJ0"/>
<keyword evidence="2" id="KW-0812">Transmembrane</keyword>
<evidence type="ECO:0000256" key="2">
    <source>
        <dbReference type="SAM" id="Phobius"/>
    </source>
</evidence>
<keyword evidence="4" id="KW-1185">Reference proteome</keyword>
<evidence type="ECO:0000256" key="1">
    <source>
        <dbReference type="SAM" id="MobiDB-lite"/>
    </source>
</evidence>
<accession>A0A317PWJ0</accession>
<dbReference type="EMBL" id="QGTS01000009">
    <property type="protein sequence ID" value="PWW07097.1"/>
    <property type="molecule type" value="Genomic_DNA"/>
</dbReference>
<dbReference type="Proteomes" id="UP000246744">
    <property type="component" value="Unassembled WGS sequence"/>
</dbReference>
<evidence type="ECO:0000313" key="4">
    <source>
        <dbReference type="Proteomes" id="UP000246744"/>
    </source>
</evidence>
<reference evidence="3 4" key="1">
    <citation type="submission" date="2018-05" db="EMBL/GenBank/DDBJ databases">
        <title>Genomic Encyclopedia of Type Strains, Phase IV (KMG-IV): sequencing the most valuable type-strain genomes for metagenomic binning, comparative biology and taxonomic classification.</title>
        <authorList>
            <person name="Goeker M."/>
        </authorList>
    </citation>
    <scope>NUCLEOTIDE SEQUENCE [LARGE SCALE GENOMIC DNA]</scope>
    <source>
        <strain evidence="3 4">DSM 19579</strain>
    </source>
</reference>
<sequence>MNGLYDIYEKVYFKSLDDRERVVSRAQLNFTIYAGMLTLLFYMLRMIDYDSNVVFLVMFFFLSGLSGILLSISTYYTWIALSEGYKYKYLPKCLSVSKYRKELIIYIQQVELYNLNASDKMYCPNINEDIKEHLFYQLEECVDNNNEINNNRMQTIRYSMLWLWSGIMFFLFASLLFAAADLDVSSPRKDTLIRDTQVSLQLNKISANLNHLGEIIMANGDKNQAPRQPQPANSGTASKPVPPVFPRAQVVTESYKEKPKPEPRK</sequence>
<dbReference type="OrthoDB" id="6889461at2"/>
<feature type="transmembrane region" description="Helical" evidence="2">
    <location>
        <begin position="161"/>
        <end position="180"/>
    </location>
</feature>
<keyword evidence="2" id="KW-1133">Transmembrane helix</keyword>
<protein>
    <submittedName>
        <fullName evidence="3">Uncharacterized protein</fullName>
    </submittedName>
</protein>
<comment type="caution">
    <text evidence="3">The sequence shown here is derived from an EMBL/GenBank/DDBJ whole genome shotgun (WGS) entry which is preliminary data.</text>
</comment>
<gene>
    <name evidence="3" type="ORF">DES37_109219</name>
</gene>
<name>A0A317PWJ0_9ENTR</name>
<feature type="region of interest" description="Disordered" evidence="1">
    <location>
        <begin position="221"/>
        <end position="265"/>
    </location>
</feature>
<feature type="compositionally biased region" description="Polar residues" evidence="1">
    <location>
        <begin position="221"/>
        <end position="237"/>
    </location>
</feature>
<feature type="transmembrane region" description="Helical" evidence="2">
    <location>
        <begin position="53"/>
        <end position="78"/>
    </location>
</feature>
<organism evidence="3 4">
    <name type="scientific">Mangrovibacter plantisponsor</name>
    <dbReference type="NCBI Taxonomy" id="451513"/>
    <lineage>
        <taxon>Bacteria</taxon>
        <taxon>Pseudomonadati</taxon>
        <taxon>Pseudomonadota</taxon>
        <taxon>Gammaproteobacteria</taxon>
        <taxon>Enterobacterales</taxon>
        <taxon>Enterobacteriaceae</taxon>
        <taxon>Mangrovibacter</taxon>
    </lineage>
</organism>
<dbReference type="RefSeq" id="WP_110026789.1">
    <property type="nucleotide sequence ID" value="NZ_QGTS01000009.1"/>
</dbReference>
<keyword evidence="2" id="KW-0472">Membrane</keyword>